<dbReference type="HOGENOM" id="CLU_047037_0_2_1"/>
<evidence type="ECO:0000313" key="2">
    <source>
        <dbReference type="Proteomes" id="UP000007796"/>
    </source>
</evidence>
<dbReference type="EMBL" id="GL629801">
    <property type="protein sequence ID" value="EFX00232.1"/>
    <property type="molecule type" value="Genomic_DNA"/>
</dbReference>
<name>F0XQF6_GROCL</name>
<accession>F0XQF6</accession>
<dbReference type="RefSeq" id="XP_014169714.1">
    <property type="nucleotide sequence ID" value="XM_014314239.1"/>
</dbReference>
<sequence length="377" mass="41648">MCIALLTTAHPDYALIVIDNRDEFILRPTSRPHWWSPTGDDRSGSRLILSSRDLQRNEHGTWLGITRDGNMAVLTNFREENCSDQAHPVHGQRSRGGMVTAWLTADAASTTEQFVQHMLEGEGVRGVGGFSLICGKLRRRRGKGNEHRQDGIEPLAIISNRADELAQVPWIAGRRGEVYGLSNVCYDDPEVWPKVRDGKEALRRLVEASQDGHKDRPECQSADELRAALFGILDRDTLPQRPDLSFEDHIPLLKQSIFVPAIGDGAHRAAMTAAMAGGPREALSTAAAIAGADAQLAHTERPDEQGGMGFMTGLYGTQRQTVLLVDWHGNVSFTERALWDANGHTIPRGKGDVQFDFQIQGWDEDDKTETTEITNLA</sequence>
<keyword evidence="2" id="KW-1185">Reference proteome</keyword>
<dbReference type="InterPro" id="IPR008551">
    <property type="entry name" value="TANGO2"/>
</dbReference>
<dbReference type="InParanoid" id="F0XQF6"/>
<dbReference type="PANTHER" id="PTHR17985">
    <property type="entry name" value="SER/THR-RICH PROTEIN T10 IN DGCR REGION"/>
    <property type="match status" value="1"/>
</dbReference>
<dbReference type="GO" id="GO:0005794">
    <property type="term" value="C:Golgi apparatus"/>
    <property type="evidence" value="ECO:0007669"/>
    <property type="project" value="TreeGrafter"/>
</dbReference>
<dbReference type="GeneID" id="25980756"/>
<reference evidence="1 2" key="1">
    <citation type="journal article" date="2011" name="Proc. Natl. Acad. Sci. U.S.A.">
        <title>Genome and transcriptome analyses of the mountain pine beetle-fungal symbiont Grosmannia clavigera, a lodgepole pine pathogen.</title>
        <authorList>
            <person name="DiGuistini S."/>
            <person name="Wang Y."/>
            <person name="Liao N.Y."/>
            <person name="Taylor G."/>
            <person name="Tanguay P."/>
            <person name="Feau N."/>
            <person name="Henrissat B."/>
            <person name="Chan S.K."/>
            <person name="Hesse-Orce U."/>
            <person name="Alamouti S.M."/>
            <person name="Tsui C.K.M."/>
            <person name="Docking R.T."/>
            <person name="Levasseur A."/>
            <person name="Haridas S."/>
            <person name="Robertson G."/>
            <person name="Birol I."/>
            <person name="Holt R.A."/>
            <person name="Marra M.A."/>
            <person name="Hamelin R.C."/>
            <person name="Hirst M."/>
            <person name="Jones S.J.M."/>
            <person name="Bohlmann J."/>
            <person name="Breuil C."/>
        </authorList>
    </citation>
    <scope>NUCLEOTIDE SEQUENCE [LARGE SCALE GENOMIC DNA]</scope>
    <source>
        <strain evidence="2">kw1407 / UAMH 11150</strain>
    </source>
</reference>
<organism evidence="2">
    <name type="scientific">Grosmannia clavigera (strain kw1407 / UAMH 11150)</name>
    <name type="common">Blue stain fungus</name>
    <name type="synonym">Graphiocladiella clavigera</name>
    <dbReference type="NCBI Taxonomy" id="655863"/>
    <lineage>
        <taxon>Eukaryota</taxon>
        <taxon>Fungi</taxon>
        <taxon>Dikarya</taxon>
        <taxon>Ascomycota</taxon>
        <taxon>Pezizomycotina</taxon>
        <taxon>Sordariomycetes</taxon>
        <taxon>Sordariomycetidae</taxon>
        <taxon>Ophiostomatales</taxon>
        <taxon>Ophiostomataceae</taxon>
        <taxon>Leptographium</taxon>
    </lineage>
</organism>
<dbReference type="PANTHER" id="PTHR17985:SF8">
    <property type="entry name" value="TRANSPORT AND GOLGI ORGANIZATION PROTEIN 2 HOMOLOG"/>
    <property type="match status" value="1"/>
</dbReference>
<gene>
    <name evidence="1" type="ORF">CMQ_7234</name>
</gene>
<dbReference type="OrthoDB" id="191601at2759"/>
<protein>
    <submittedName>
        <fullName evidence="1">Duf833 domain containing protein</fullName>
    </submittedName>
</protein>
<dbReference type="Pfam" id="PF05742">
    <property type="entry name" value="TANGO2"/>
    <property type="match status" value="1"/>
</dbReference>
<dbReference type="GO" id="GO:0007030">
    <property type="term" value="P:Golgi organization"/>
    <property type="evidence" value="ECO:0007669"/>
    <property type="project" value="TreeGrafter"/>
</dbReference>
<dbReference type="eggNOG" id="KOG2342">
    <property type="taxonomic scope" value="Eukaryota"/>
</dbReference>
<dbReference type="AlphaFoldDB" id="F0XQF6"/>
<dbReference type="FunCoup" id="F0XQF6">
    <property type="interactions" value="331"/>
</dbReference>
<evidence type="ECO:0000313" key="1">
    <source>
        <dbReference type="EMBL" id="EFX00232.1"/>
    </source>
</evidence>
<proteinExistence type="predicted"/>
<dbReference type="GO" id="GO:0009306">
    <property type="term" value="P:protein secretion"/>
    <property type="evidence" value="ECO:0007669"/>
    <property type="project" value="TreeGrafter"/>
</dbReference>
<dbReference type="Proteomes" id="UP000007796">
    <property type="component" value="Unassembled WGS sequence"/>
</dbReference>